<dbReference type="AlphaFoldDB" id="A0A426XM30"/>
<evidence type="ECO:0000313" key="2">
    <source>
        <dbReference type="EMBL" id="RRT40549.1"/>
    </source>
</evidence>
<organism evidence="2 3">
    <name type="scientific">Ensete ventricosum</name>
    <name type="common">Abyssinian banana</name>
    <name type="synonym">Musa ensete</name>
    <dbReference type="NCBI Taxonomy" id="4639"/>
    <lineage>
        <taxon>Eukaryota</taxon>
        <taxon>Viridiplantae</taxon>
        <taxon>Streptophyta</taxon>
        <taxon>Embryophyta</taxon>
        <taxon>Tracheophyta</taxon>
        <taxon>Spermatophyta</taxon>
        <taxon>Magnoliopsida</taxon>
        <taxon>Liliopsida</taxon>
        <taxon>Zingiberales</taxon>
        <taxon>Musaceae</taxon>
        <taxon>Ensete</taxon>
    </lineage>
</organism>
<keyword evidence="1" id="KW-0175">Coiled coil</keyword>
<reference evidence="2 3" key="1">
    <citation type="journal article" date="2014" name="Agronomy (Basel)">
        <title>A Draft Genome Sequence for Ensete ventricosum, the Drought-Tolerant Tree Against Hunger.</title>
        <authorList>
            <person name="Harrison J."/>
            <person name="Moore K.A."/>
            <person name="Paszkiewicz K."/>
            <person name="Jones T."/>
            <person name="Grant M."/>
            <person name="Ambacheew D."/>
            <person name="Muzemil S."/>
            <person name="Studholme D.J."/>
        </authorList>
    </citation>
    <scope>NUCLEOTIDE SEQUENCE [LARGE SCALE GENOMIC DNA]</scope>
</reference>
<feature type="coiled-coil region" evidence="1">
    <location>
        <begin position="28"/>
        <end position="62"/>
    </location>
</feature>
<dbReference type="Proteomes" id="UP000287651">
    <property type="component" value="Unassembled WGS sequence"/>
</dbReference>
<protein>
    <submittedName>
        <fullName evidence="2">Uncharacterized protein</fullName>
    </submittedName>
</protein>
<comment type="caution">
    <text evidence="2">The sequence shown here is derived from an EMBL/GenBank/DDBJ whole genome shotgun (WGS) entry which is preliminary data.</text>
</comment>
<name>A0A426XM30_ENSVE</name>
<accession>A0A426XM30</accession>
<gene>
    <name evidence="2" type="ORF">B296_00046892</name>
</gene>
<dbReference type="EMBL" id="AMZH03019294">
    <property type="protein sequence ID" value="RRT40549.1"/>
    <property type="molecule type" value="Genomic_DNA"/>
</dbReference>
<evidence type="ECO:0000313" key="3">
    <source>
        <dbReference type="Proteomes" id="UP000287651"/>
    </source>
</evidence>
<evidence type="ECO:0000256" key="1">
    <source>
        <dbReference type="SAM" id="Coils"/>
    </source>
</evidence>
<proteinExistence type="predicted"/>
<sequence length="130" mass="15046">MILTLRAANKELKAGVGQELVAFAELWVKELEGEVENMWTELESLRSQRRELEQDVGVMRSSRGFESGLKKMGRVIYEFGYRVVLERLRGKHSEMTIERDPFVECPKDANVEMDLDQPFEARYLYGNGTI</sequence>